<evidence type="ECO:0008006" key="6">
    <source>
        <dbReference type="Google" id="ProtNLM"/>
    </source>
</evidence>
<comment type="caution">
    <text evidence="4">The sequence shown here is derived from an EMBL/GenBank/DDBJ whole genome shotgun (WGS) entry which is preliminary data.</text>
</comment>
<organism evidence="4 5">
    <name type="scientific">Paragonimus westermani</name>
    <dbReference type="NCBI Taxonomy" id="34504"/>
    <lineage>
        <taxon>Eukaryota</taxon>
        <taxon>Metazoa</taxon>
        <taxon>Spiralia</taxon>
        <taxon>Lophotrochozoa</taxon>
        <taxon>Platyhelminthes</taxon>
        <taxon>Trematoda</taxon>
        <taxon>Digenea</taxon>
        <taxon>Plagiorchiida</taxon>
        <taxon>Troglotremata</taxon>
        <taxon>Troglotrematidae</taxon>
        <taxon>Paragonimus</taxon>
    </lineage>
</organism>
<dbReference type="Gene3D" id="3.30.342.10">
    <property type="entry name" value="DNA Polymerase, chain B, domain 1"/>
    <property type="match status" value="1"/>
</dbReference>
<evidence type="ECO:0000313" key="4">
    <source>
        <dbReference type="EMBL" id="KAF8571348.1"/>
    </source>
</evidence>
<dbReference type="InterPro" id="IPR012337">
    <property type="entry name" value="RNaseH-like_sf"/>
</dbReference>
<name>A0A8T0DW40_9TREM</name>
<protein>
    <recommendedName>
        <fullName evidence="6">DNA-directed DNA polymerase family B exonuclease domain-containing protein</fullName>
    </recommendedName>
</protein>
<dbReference type="AlphaFoldDB" id="A0A8T0DW40"/>
<dbReference type="InterPro" id="IPR030559">
    <property type="entry name" value="PolZ_Rev3"/>
</dbReference>
<feature type="domain" description="DNA polymerase zeta catalytic subunit N-terminal" evidence="3">
    <location>
        <begin position="8"/>
        <end position="60"/>
    </location>
</feature>
<dbReference type="InterPro" id="IPR056447">
    <property type="entry name" value="REV3_N"/>
</dbReference>
<evidence type="ECO:0000259" key="3">
    <source>
        <dbReference type="Pfam" id="PF24065"/>
    </source>
</evidence>
<dbReference type="SUPFAM" id="SSF53098">
    <property type="entry name" value="Ribonuclease H-like"/>
    <property type="match status" value="1"/>
</dbReference>
<dbReference type="Pfam" id="PF24055">
    <property type="entry name" value="POL3_N"/>
    <property type="match status" value="1"/>
</dbReference>
<evidence type="ECO:0000313" key="5">
    <source>
        <dbReference type="Proteomes" id="UP000699462"/>
    </source>
</evidence>
<dbReference type="PANTHER" id="PTHR45812">
    <property type="entry name" value="DNA POLYMERASE ZETA CATALYTIC SUBUNIT"/>
    <property type="match status" value="1"/>
</dbReference>
<dbReference type="OrthoDB" id="2414538at2759"/>
<evidence type="ECO:0000256" key="1">
    <source>
        <dbReference type="ARBA" id="ARBA00049244"/>
    </source>
</evidence>
<dbReference type="GO" id="GO:0016035">
    <property type="term" value="C:zeta DNA polymerase complex"/>
    <property type="evidence" value="ECO:0007669"/>
    <property type="project" value="InterPro"/>
</dbReference>
<evidence type="ECO:0000259" key="2">
    <source>
        <dbReference type="Pfam" id="PF24055"/>
    </source>
</evidence>
<feature type="domain" description="DNA polymerase delta/zeta catalytic subunit N-terminal" evidence="2">
    <location>
        <begin position="61"/>
        <end position="140"/>
    </location>
</feature>
<sequence length="361" mass="40842">MDAVAHLYIKIFQLDYYLGLPINDIDPCYSDLRGSYAGKLPIVRVYGTSPSGQKICAHIHGYLPYFFVAVNEQNPDFLSTEFLRSFCSGLEKHLLSKCKGFAADDPIVFHADVVRGRSIYGYREQEDMFIKVYLLDPSLIGTCADVLSNGGVMNRHFQTLETHIPYLLKFCIDHNLYGMNYLETPHFLVRDDPNSTKNKSSTSLRSNMQLSSSGLTSNIEFLSSDQAPRFTCVELEVDISASDVINQEELIDDSVANPGLEALWTEERFRRMSHVLGSNAPEIPSPEELLPLTESRTMVELDKTGPLWDRWTQLCEQLAPKTKAESRLEDSCWGSWLVVGNDTATFSSRYDFHRAPLRKLA</sequence>
<proteinExistence type="predicted"/>
<dbReference type="GO" id="GO:0005634">
    <property type="term" value="C:nucleus"/>
    <property type="evidence" value="ECO:0007669"/>
    <property type="project" value="TreeGrafter"/>
</dbReference>
<dbReference type="GO" id="GO:0003887">
    <property type="term" value="F:DNA-directed DNA polymerase activity"/>
    <property type="evidence" value="ECO:0007669"/>
    <property type="project" value="UniProtKB-EC"/>
</dbReference>
<dbReference type="GO" id="GO:0042276">
    <property type="term" value="P:error-prone translesion synthesis"/>
    <property type="evidence" value="ECO:0007669"/>
    <property type="project" value="TreeGrafter"/>
</dbReference>
<dbReference type="Pfam" id="PF24065">
    <property type="entry name" value="REV3_N"/>
    <property type="match status" value="1"/>
</dbReference>
<reference evidence="4 5" key="1">
    <citation type="submission" date="2019-07" db="EMBL/GenBank/DDBJ databases">
        <title>Annotation for the trematode Paragonimus westermani.</title>
        <authorList>
            <person name="Choi Y.-J."/>
        </authorList>
    </citation>
    <scope>NUCLEOTIDE SEQUENCE [LARGE SCALE GENOMIC DNA]</scope>
    <source>
        <strain evidence="4">180907_Pwestermani</strain>
    </source>
</reference>
<dbReference type="InterPro" id="IPR056435">
    <property type="entry name" value="DPOD/Z_N"/>
</dbReference>
<dbReference type="GO" id="GO:0000724">
    <property type="term" value="P:double-strand break repair via homologous recombination"/>
    <property type="evidence" value="ECO:0007669"/>
    <property type="project" value="TreeGrafter"/>
</dbReference>
<keyword evidence="5" id="KW-1185">Reference proteome</keyword>
<dbReference type="PANTHER" id="PTHR45812:SF1">
    <property type="entry name" value="DNA POLYMERASE ZETA CATALYTIC SUBUNIT"/>
    <property type="match status" value="1"/>
</dbReference>
<comment type="catalytic activity">
    <reaction evidence="1">
        <text>DNA(n) + a 2'-deoxyribonucleoside 5'-triphosphate = DNA(n+1) + diphosphate</text>
        <dbReference type="Rhea" id="RHEA:22508"/>
        <dbReference type="Rhea" id="RHEA-COMP:17339"/>
        <dbReference type="Rhea" id="RHEA-COMP:17340"/>
        <dbReference type="ChEBI" id="CHEBI:33019"/>
        <dbReference type="ChEBI" id="CHEBI:61560"/>
        <dbReference type="ChEBI" id="CHEBI:173112"/>
        <dbReference type="EC" id="2.7.7.7"/>
    </reaction>
</comment>
<accession>A0A8T0DW40</accession>
<gene>
    <name evidence="4" type="ORF">P879_05170</name>
</gene>
<dbReference type="Proteomes" id="UP000699462">
    <property type="component" value="Unassembled WGS sequence"/>
</dbReference>
<dbReference type="EMBL" id="JTDF01000575">
    <property type="protein sequence ID" value="KAF8571348.1"/>
    <property type="molecule type" value="Genomic_DNA"/>
</dbReference>